<keyword evidence="3" id="KW-0813">Transport</keyword>
<dbReference type="InterPro" id="IPR003593">
    <property type="entry name" value="AAA+_ATPase"/>
</dbReference>
<dbReference type="Pfam" id="PF08352">
    <property type="entry name" value="oligo_HPY"/>
    <property type="match status" value="1"/>
</dbReference>
<dbReference type="SMART" id="SM00382">
    <property type="entry name" value="AAA"/>
    <property type="match status" value="1"/>
</dbReference>
<dbReference type="SUPFAM" id="SSF52540">
    <property type="entry name" value="P-loop containing nucleoside triphosphate hydrolases"/>
    <property type="match status" value="1"/>
</dbReference>
<name>A0AAE3NT76_9RHOB</name>
<keyword evidence="5 7" id="KW-0067">ATP-binding</keyword>
<dbReference type="GO" id="GO:0005886">
    <property type="term" value="C:plasma membrane"/>
    <property type="evidence" value="ECO:0007669"/>
    <property type="project" value="UniProtKB-SubCell"/>
</dbReference>
<dbReference type="Gene3D" id="3.40.50.300">
    <property type="entry name" value="P-loop containing nucleotide triphosphate hydrolases"/>
    <property type="match status" value="1"/>
</dbReference>
<dbReference type="FunFam" id="3.40.50.300:FF:000016">
    <property type="entry name" value="Oligopeptide ABC transporter ATP-binding component"/>
    <property type="match status" value="1"/>
</dbReference>
<dbReference type="InterPro" id="IPR003439">
    <property type="entry name" value="ABC_transporter-like_ATP-bd"/>
</dbReference>
<evidence type="ECO:0000256" key="2">
    <source>
        <dbReference type="ARBA" id="ARBA00005417"/>
    </source>
</evidence>
<evidence type="ECO:0000313" key="7">
    <source>
        <dbReference type="EMBL" id="MDF0601214.1"/>
    </source>
</evidence>
<dbReference type="RefSeq" id="WP_275567356.1">
    <property type="nucleotide sequence ID" value="NZ_JARGYC010000024.1"/>
</dbReference>
<dbReference type="InterPro" id="IPR027417">
    <property type="entry name" value="P-loop_NTPase"/>
</dbReference>
<comment type="similarity">
    <text evidence="2">Belongs to the ABC transporter superfamily.</text>
</comment>
<dbReference type="CDD" id="cd03257">
    <property type="entry name" value="ABC_NikE_OppD_transporters"/>
    <property type="match status" value="1"/>
</dbReference>
<proteinExistence type="inferred from homology"/>
<dbReference type="EMBL" id="JARGYC010000024">
    <property type="protein sequence ID" value="MDF0601214.1"/>
    <property type="molecule type" value="Genomic_DNA"/>
</dbReference>
<dbReference type="InterPro" id="IPR017871">
    <property type="entry name" value="ABC_transporter-like_CS"/>
</dbReference>
<evidence type="ECO:0000256" key="5">
    <source>
        <dbReference type="ARBA" id="ARBA00022840"/>
    </source>
</evidence>
<keyword evidence="4" id="KW-0547">Nucleotide-binding</keyword>
<evidence type="ECO:0000313" key="8">
    <source>
        <dbReference type="Proteomes" id="UP001220964"/>
    </source>
</evidence>
<gene>
    <name evidence="7" type="ORF">P1J78_10780</name>
</gene>
<dbReference type="InterPro" id="IPR013563">
    <property type="entry name" value="Oligopep_ABC_C"/>
</dbReference>
<dbReference type="PANTHER" id="PTHR43776:SF7">
    <property type="entry name" value="D,D-DIPEPTIDE TRANSPORT ATP-BINDING PROTEIN DDPF-RELATED"/>
    <property type="match status" value="1"/>
</dbReference>
<dbReference type="GO" id="GO:0016887">
    <property type="term" value="F:ATP hydrolysis activity"/>
    <property type="evidence" value="ECO:0007669"/>
    <property type="project" value="InterPro"/>
</dbReference>
<dbReference type="Proteomes" id="UP001220964">
    <property type="component" value="Unassembled WGS sequence"/>
</dbReference>
<comment type="subcellular location">
    <subcellularLocation>
        <location evidence="1">Cell inner membrane</location>
        <topology evidence="1">Peripheral membrane protein</topology>
    </subcellularLocation>
</comment>
<organism evidence="7 8">
    <name type="scientific">Psychromarinibacter sediminicola</name>
    <dbReference type="NCBI Taxonomy" id="3033385"/>
    <lineage>
        <taxon>Bacteria</taxon>
        <taxon>Pseudomonadati</taxon>
        <taxon>Pseudomonadota</taxon>
        <taxon>Alphaproteobacteria</taxon>
        <taxon>Rhodobacterales</taxon>
        <taxon>Paracoccaceae</taxon>
        <taxon>Psychromarinibacter</taxon>
    </lineage>
</organism>
<accession>A0AAE3NT76</accession>
<reference evidence="7" key="1">
    <citation type="submission" date="2023-03" db="EMBL/GenBank/DDBJ databases">
        <title>Multiphase analysis and comparison of six strains from genera Psychromarinibacter, Lutimaribacter, and Maritimibacter, including a novel species: Psychromarinibacter sediminicola sp. nov.</title>
        <authorList>
            <person name="Wang Y.-H."/>
            <person name="Ye M.-Q."/>
            <person name="Du Z.-J."/>
        </authorList>
    </citation>
    <scope>NUCLEOTIDE SEQUENCE</scope>
    <source>
        <strain evidence="7">C21-152</strain>
    </source>
</reference>
<evidence type="ECO:0000256" key="1">
    <source>
        <dbReference type="ARBA" id="ARBA00004417"/>
    </source>
</evidence>
<feature type="domain" description="ABC transporter" evidence="6">
    <location>
        <begin position="8"/>
        <end position="256"/>
    </location>
</feature>
<comment type="caution">
    <text evidence="7">The sequence shown here is derived from an EMBL/GenBank/DDBJ whole genome shotgun (WGS) entry which is preliminary data.</text>
</comment>
<dbReference type="GO" id="GO:0015833">
    <property type="term" value="P:peptide transport"/>
    <property type="evidence" value="ECO:0007669"/>
    <property type="project" value="InterPro"/>
</dbReference>
<sequence>MTAADDILRIDDLEKVFTVRRGGKSHELRAINDVSLSVHRGETLGIVGESGCGKSTLARVLMGLTGASGGSITLDGDDLLQRYRSHSAETRLNMRMVFQDPYASLNPRRSIADSVAETGDIHGIFKGRADRRRRVEEALDRVGLGAVFADSYPHELSGGQRQRVGIARAILPEPKLVIADEPVSALDVSIQAQVLNLLETLKERLGLTLMFISHDLGVVAKISDRVAVLYMGDVVELGPARDLFTDPRHPYTQLLIEAIPRPDPATRIAGGIDVSEPPSRMRDRVGCPFRDRCPAATAICADETPKPRALSEVRQVSCHHA</sequence>
<dbReference type="GO" id="GO:0005524">
    <property type="term" value="F:ATP binding"/>
    <property type="evidence" value="ECO:0007669"/>
    <property type="project" value="UniProtKB-KW"/>
</dbReference>
<dbReference type="AlphaFoldDB" id="A0AAE3NT76"/>
<dbReference type="NCBIfam" id="TIGR01727">
    <property type="entry name" value="oligo_HPY"/>
    <property type="match status" value="1"/>
</dbReference>
<protein>
    <submittedName>
        <fullName evidence="7">ABC transporter ATP-binding protein</fullName>
    </submittedName>
</protein>
<evidence type="ECO:0000256" key="3">
    <source>
        <dbReference type="ARBA" id="ARBA00022448"/>
    </source>
</evidence>
<keyword evidence="8" id="KW-1185">Reference proteome</keyword>
<evidence type="ECO:0000259" key="6">
    <source>
        <dbReference type="PROSITE" id="PS50893"/>
    </source>
</evidence>
<dbReference type="Pfam" id="PF00005">
    <property type="entry name" value="ABC_tran"/>
    <property type="match status" value="1"/>
</dbReference>
<dbReference type="InterPro" id="IPR050319">
    <property type="entry name" value="ABC_transp_ATP-bind"/>
</dbReference>
<evidence type="ECO:0000256" key="4">
    <source>
        <dbReference type="ARBA" id="ARBA00022741"/>
    </source>
</evidence>
<dbReference type="PANTHER" id="PTHR43776">
    <property type="entry name" value="TRANSPORT ATP-BINDING PROTEIN"/>
    <property type="match status" value="1"/>
</dbReference>
<dbReference type="PROSITE" id="PS00211">
    <property type="entry name" value="ABC_TRANSPORTER_1"/>
    <property type="match status" value="1"/>
</dbReference>
<dbReference type="GO" id="GO:0055085">
    <property type="term" value="P:transmembrane transport"/>
    <property type="evidence" value="ECO:0007669"/>
    <property type="project" value="UniProtKB-ARBA"/>
</dbReference>
<dbReference type="PROSITE" id="PS50893">
    <property type="entry name" value="ABC_TRANSPORTER_2"/>
    <property type="match status" value="1"/>
</dbReference>